<feature type="transmembrane region" description="Helical" evidence="12">
    <location>
        <begin position="234"/>
        <end position="253"/>
    </location>
</feature>
<dbReference type="PANTHER" id="PTHR28286:SF1">
    <property type="entry name" value="30 KDA HEAT SHOCK PROTEIN-RELATED"/>
    <property type="match status" value="1"/>
</dbReference>
<dbReference type="PRINTS" id="PR00251">
    <property type="entry name" value="BACTRLOPSIN"/>
</dbReference>
<gene>
    <name evidence="13" type="ORF">SEPMUDRAFT_149999</name>
</gene>
<evidence type="ECO:0000256" key="1">
    <source>
        <dbReference type="ARBA" id="ARBA00004141"/>
    </source>
</evidence>
<dbReference type="GO" id="GO:0009881">
    <property type="term" value="F:photoreceptor activity"/>
    <property type="evidence" value="ECO:0007669"/>
    <property type="project" value="UniProtKB-KW"/>
</dbReference>
<keyword evidence="3" id="KW-0600">Photoreceptor protein</keyword>
<dbReference type="HOGENOM" id="CLU_054785_2_1_1"/>
<dbReference type="GO" id="GO:0005216">
    <property type="term" value="F:monoatomic ion channel activity"/>
    <property type="evidence" value="ECO:0007669"/>
    <property type="project" value="InterPro"/>
</dbReference>
<evidence type="ECO:0000256" key="6">
    <source>
        <dbReference type="ARBA" id="ARBA00022925"/>
    </source>
</evidence>
<protein>
    <submittedName>
        <fullName evidence="13">Archaerhodopsin-2</fullName>
    </submittedName>
</protein>
<keyword evidence="6" id="KW-0681">Retinal protein</keyword>
<dbReference type="GO" id="GO:0005886">
    <property type="term" value="C:plasma membrane"/>
    <property type="evidence" value="ECO:0007669"/>
    <property type="project" value="TreeGrafter"/>
</dbReference>
<dbReference type="GO" id="GO:0005783">
    <property type="term" value="C:endoplasmic reticulum"/>
    <property type="evidence" value="ECO:0007669"/>
    <property type="project" value="TreeGrafter"/>
</dbReference>
<reference evidence="13 14" key="1">
    <citation type="journal article" date="2012" name="PLoS Pathog.">
        <title>Diverse lifestyles and strategies of plant pathogenesis encoded in the genomes of eighteen Dothideomycetes fungi.</title>
        <authorList>
            <person name="Ohm R.A."/>
            <person name="Feau N."/>
            <person name="Henrissat B."/>
            <person name="Schoch C.L."/>
            <person name="Horwitz B.A."/>
            <person name="Barry K.W."/>
            <person name="Condon B.J."/>
            <person name="Copeland A.C."/>
            <person name="Dhillon B."/>
            <person name="Glaser F."/>
            <person name="Hesse C.N."/>
            <person name="Kosti I."/>
            <person name="LaButti K."/>
            <person name="Lindquist E.A."/>
            <person name="Lucas S."/>
            <person name="Salamov A.A."/>
            <person name="Bradshaw R.E."/>
            <person name="Ciuffetti L."/>
            <person name="Hamelin R.C."/>
            <person name="Kema G.H.J."/>
            <person name="Lawrence C."/>
            <person name="Scott J.A."/>
            <person name="Spatafora J.W."/>
            <person name="Turgeon B.G."/>
            <person name="de Wit P.J.G.M."/>
            <person name="Zhong S."/>
            <person name="Goodwin S.B."/>
            <person name="Grigoriev I.V."/>
        </authorList>
    </citation>
    <scope>NUCLEOTIDE SEQUENCE [LARGE SCALE GENOMIC DNA]</scope>
    <source>
        <strain evidence="13 14">SO2202</strain>
    </source>
</reference>
<name>N1QLQ9_SPHMS</name>
<evidence type="ECO:0000256" key="4">
    <source>
        <dbReference type="ARBA" id="ARBA00022606"/>
    </source>
</evidence>
<evidence type="ECO:0000256" key="8">
    <source>
        <dbReference type="ARBA" id="ARBA00022991"/>
    </source>
</evidence>
<keyword evidence="4" id="KW-0716">Sensory transduction</keyword>
<keyword evidence="14" id="KW-1185">Reference proteome</keyword>
<keyword evidence="7 12" id="KW-1133">Transmembrane helix</keyword>
<dbReference type="EMBL" id="KB456265">
    <property type="protein sequence ID" value="EMF12306.1"/>
    <property type="molecule type" value="Genomic_DNA"/>
</dbReference>
<dbReference type="FunFam" id="1.20.1070.10:FF:000160">
    <property type="entry name" value="Related to Opsin-1"/>
    <property type="match status" value="1"/>
</dbReference>
<dbReference type="GeneID" id="27903038"/>
<dbReference type="eggNOG" id="ENOG502QQVQ">
    <property type="taxonomic scope" value="Eukaryota"/>
</dbReference>
<dbReference type="Pfam" id="PF01036">
    <property type="entry name" value="Bac_rhodopsin"/>
    <property type="match status" value="1"/>
</dbReference>
<feature type="transmembrane region" description="Helical" evidence="12">
    <location>
        <begin position="62"/>
        <end position="81"/>
    </location>
</feature>
<feature type="region of interest" description="Disordered" evidence="11">
    <location>
        <begin position="288"/>
        <end position="320"/>
    </location>
</feature>
<keyword evidence="5 12" id="KW-0812">Transmembrane</keyword>
<dbReference type="AlphaFoldDB" id="N1QLQ9"/>
<evidence type="ECO:0000313" key="13">
    <source>
        <dbReference type="EMBL" id="EMF12306.1"/>
    </source>
</evidence>
<dbReference type="SMART" id="SM01021">
    <property type="entry name" value="Bac_rhodopsin"/>
    <property type="match status" value="1"/>
</dbReference>
<dbReference type="PROSITE" id="PS00950">
    <property type="entry name" value="BACTERIAL_OPSIN_1"/>
    <property type="match status" value="1"/>
</dbReference>
<proteinExistence type="inferred from homology"/>
<dbReference type="OMA" id="GHWNIDP"/>
<dbReference type="GO" id="GO:0007602">
    <property type="term" value="P:phototransduction"/>
    <property type="evidence" value="ECO:0007669"/>
    <property type="project" value="UniProtKB-KW"/>
</dbReference>
<keyword evidence="8" id="KW-0157">Chromophore</keyword>
<evidence type="ECO:0000256" key="11">
    <source>
        <dbReference type="SAM" id="MobiDB-lite"/>
    </source>
</evidence>
<dbReference type="CDD" id="cd15239">
    <property type="entry name" value="7tm_YRO2_fungal-like"/>
    <property type="match status" value="1"/>
</dbReference>
<evidence type="ECO:0000313" key="14">
    <source>
        <dbReference type="Proteomes" id="UP000016931"/>
    </source>
</evidence>
<dbReference type="PANTHER" id="PTHR28286">
    <property type="match status" value="1"/>
</dbReference>
<keyword evidence="9 12" id="KW-0472">Membrane</keyword>
<feature type="compositionally biased region" description="Low complexity" evidence="11">
    <location>
        <begin position="302"/>
        <end position="320"/>
    </location>
</feature>
<dbReference type="InterPro" id="IPR018229">
    <property type="entry name" value="Rhodopsin_retinal_BS"/>
</dbReference>
<dbReference type="SUPFAM" id="SSF81321">
    <property type="entry name" value="Family A G protein-coupled receptor-like"/>
    <property type="match status" value="1"/>
</dbReference>
<evidence type="ECO:0000256" key="5">
    <source>
        <dbReference type="ARBA" id="ARBA00022692"/>
    </source>
</evidence>
<evidence type="ECO:0000256" key="2">
    <source>
        <dbReference type="ARBA" id="ARBA00008130"/>
    </source>
</evidence>
<evidence type="ECO:0000256" key="12">
    <source>
        <dbReference type="SAM" id="Phobius"/>
    </source>
</evidence>
<evidence type="ECO:0000256" key="7">
    <source>
        <dbReference type="ARBA" id="ARBA00022989"/>
    </source>
</evidence>
<dbReference type="InterPro" id="IPR043476">
    <property type="entry name" value="Yro2-like_7TM"/>
</dbReference>
<feature type="transmembrane region" description="Helical" evidence="12">
    <location>
        <begin position="34"/>
        <end position="55"/>
    </location>
</feature>
<evidence type="ECO:0000256" key="9">
    <source>
        <dbReference type="ARBA" id="ARBA00023136"/>
    </source>
</evidence>
<organism evidence="13 14">
    <name type="scientific">Sphaerulina musiva (strain SO2202)</name>
    <name type="common">Poplar stem canker fungus</name>
    <name type="synonym">Septoria musiva</name>
    <dbReference type="NCBI Taxonomy" id="692275"/>
    <lineage>
        <taxon>Eukaryota</taxon>
        <taxon>Fungi</taxon>
        <taxon>Dikarya</taxon>
        <taxon>Ascomycota</taxon>
        <taxon>Pezizomycotina</taxon>
        <taxon>Dothideomycetes</taxon>
        <taxon>Dothideomycetidae</taxon>
        <taxon>Mycosphaerellales</taxon>
        <taxon>Mycosphaerellaceae</taxon>
        <taxon>Sphaerulina</taxon>
    </lineage>
</organism>
<sequence length="320" mass="34508">MADILRRNTAIDTNGHIVNGKTVDIHITDDGSSFYFAICAVMGTVGLGVLASSLMKPRTHRVFFYITAAVNITAAVAYFSMGSNLGWTPIDVEFVRSDSKVAGMNREIFYARYIDWFVTTPLLIMDLLLTAGLPWTTIIWTIFLDEVMIVTGLVGALVSTSYKWGYFAAGTAAMFGIFYNLAIHGRKSAAHLGTDVVRTYTICGVLTLFIWLLYPIAWGISEGGNLISPDGEAVFYGILDLIAKPVFSIALIFGHWNIDPARMGLVLRDYDSDPDYFHIAKSGGHGEKNGLGNGTAHDAVADDQGGPSASGGAAAEADKV</sequence>
<accession>N1QLQ9</accession>
<feature type="transmembrane region" description="Helical" evidence="12">
    <location>
        <begin position="164"/>
        <end position="183"/>
    </location>
</feature>
<feature type="transmembrane region" description="Helical" evidence="12">
    <location>
        <begin position="195"/>
        <end position="214"/>
    </location>
</feature>
<dbReference type="RefSeq" id="XP_016760427.1">
    <property type="nucleotide sequence ID" value="XM_016905901.1"/>
</dbReference>
<evidence type="ECO:0000256" key="10">
    <source>
        <dbReference type="ARBA" id="ARBA00023170"/>
    </source>
</evidence>
<comment type="subcellular location">
    <subcellularLocation>
        <location evidence="1">Membrane</location>
        <topology evidence="1">Multi-pass membrane protein</topology>
    </subcellularLocation>
</comment>
<dbReference type="Gene3D" id="1.20.1070.10">
    <property type="entry name" value="Rhodopsin 7-helix transmembrane proteins"/>
    <property type="match status" value="1"/>
</dbReference>
<evidence type="ECO:0000256" key="3">
    <source>
        <dbReference type="ARBA" id="ARBA00022543"/>
    </source>
</evidence>
<comment type="similarity">
    <text evidence="2">Belongs to the archaeal/bacterial/fungal opsin family.</text>
</comment>
<dbReference type="Proteomes" id="UP000016931">
    <property type="component" value="Unassembled WGS sequence"/>
</dbReference>
<dbReference type="InterPro" id="IPR001425">
    <property type="entry name" value="Arc/bac/fun_rhodopsins"/>
</dbReference>
<dbReference type="OrthoDB" id="536545at2759"/>
<keyword evidence="10" id="KW-0675">Receptor</keyword>